<feature type="active site" evidence="4">
    <location>
        <position position="167"/>
    </location>
</feature>
<name>A0A5M3X1Q3_9ACTN</name>
<dbReference type="PIRSF" id="PIRSF000103">
    <property type="entry name" value="HIBADH"/>
    <property type="match status" value="1"/>
</dbReference>
<keyword evidence="3" id="KW-0520">NAD</keyword>
<reference evidence="7 8" key="1">
    <citation type="submission" date="2019-10" db="EMBL/GenBank/DDBJ databases">
        <title>Whole genome shotgun sequence of Acrocarpospora macrocephala NBRC 16266.</title>
        <authorList>
            <person name="Ichikawa N."/>
            <person name="Kimura A."/>
            <person name="Kitahashi Y."/>
            <person name="Komaki H."/>
            <person name="Oguchi A."/>
        </authorList>
    </citation>
    <scope>NUCLEOTIDE SEQUENCE [LARGE SCALE GENOMIC DNA]</scope>
    <source>
        <strain evidence="7 8">NBRC 16266</strain>
    </source>
</reference>
<dbReference type="RefSeq" id="WP_170322998.1">
    <property type="nucleotide sequence ID" value="NZ_BAAAHL010000056.1"/>
</dbReference>
<evidence type="ECO:0000256" key="2">
    <source>
        <dbReference type="ARBA" id="ARBA00023002"/>
    </source>
</evidence>
<dbReference type="Pfam" id="PF03446">
    <property type="entry name" value="NAD_binding_2"/>
    <property type="match status" value="1"/>
</dbReference>
<accession>A0A5M3X1Q3</accession>
<dbReference type="Gene3D" id="3.40.50.720">
    <property type="entry name" value="NAD(P)-binding Rossmann-like Domain"/>
    <property type="match status" value="1"/>
</dbReference>
<dbReference type="InterPro" id="IPR006115">
    <property type="entry name" value="6PGDH_NADP-bd"/>
</dbReference>
<gene>
    <name evidence="7" type="ORF">Amac_092550</name>
</gene>
<dbReference type="PANTHER" id="PTHR43060:SF15">
    <property type="entry name" value="3-HYDROXYISOBUTYRATE DEHYDROGENASE-LIKE 1, MITOCHONDRIAL-RELATED"/>
    <property type="match status" value="1"/>
</dbReference>
<dbReference type="InterPro" id="IPR013328">
    <property type="entry name" value="6PGD_dom2"/>
</dbReference>
<organism evidence="7 8">
    <name type="scientific">Acrocarpospora macrocephala</name>
    <dbReference type="NCBI Taxonomy" id="150177"/>
    <lineage>
        <taxon>Bacteria</taxon>
        <taxon>Bacillati</taxon>
        <taxon>Actinomycetota</taxon>
        <taxon>Actinomycetes</taxon>
        <taxon>Streptosporangiales</taxon>
        <taxon>Streptosporangiaceae</taxon>
        <taxon>Acrocarpospora</taxon>
    </lineage>
</organism>
<dbReference type="SUPFAM" id="SSF48179">
    <property type="entry name" value="6-phosphogluconate dehydrogenase C-terminal domain-like"/>
    <property type="match status" value="1"/>
</dbReference>
<keyword evidence="8" id="KW-1185">Reference proteome</keyword>
<evidence type="ECO:0000256" key="1">
    <source>
        <dbReference type="ARBA" id="ARBA00009080"/>
    </source>
</evidence>
<evidence type="ECO:0000313" key="7">
    <source>
        <dbReference type="EMBL" id="GES15657.1"/>
    </source>
</evidence>
<keyword evidence="2" id="KW-0560">Oxidoreductase</keyword>
<dbReference type="Gene3D" id="1.10.1040.10">
    <property type="entry name" value="N-(1-d-carboxylethyl)-l-norvaline Dehydrogenase, domain 2"/>
    <property type="match status" value="1"/>
</dbReference>
<dbReference type="GO" id="GO:0051287">
    <property type="term" value="F:NAD binding"/>
    <property type="evidence" value="ECO:0007669"/>
    <property type="project" value="InterPro"/>
</dbReference>
<evidence type="ECO:0000313" key="8">
    <source>
        <dbReference type="Proteomes" id="UP000331127"/>
    </source>
</evidence>
<dbReference type="SUPFAM" id="SSF51735">
    <property type="entry name" value="NAD(P)-binding Rossmann-fold domains"/>
    <property type="match status" value="1"/>
</dbReference>
<dbReference type="InterPro" id="IPR015815">
    <property type="entry name" value="HIBADH-related"/>
</dbReference>
<feature type="domain" description="6-phosphogluconate dehydrogenase NADP-binding" evidence="5">
    <location>
        <begin position="2"/>
        <end position="158"/>
    </location>
</feature>
<comment type="similarity">
    <text evidence="1">Belongs to the HIBADH-related family.</text>
</comment>
<dbReference type="GO" id="GO:0016491">
    <property type="term" value="F:oxidoreductase activity"/>
    <property type="evidence" value="ECO:0007669"/>
    <property type="project" value="UniProtKB-KW"/>
</dbReference>
<dbReference type="Proteomes" id="UP000331127">
    <property type="component" value="Unassembled WGS sequence"/>
</dbReference>
<evidence type="ECO:0000259" key="6">
    <source>
        <dbReference type="Pfam" id="PF14833"/>
    </source>
</evidence>
<dbReference type="AlphaFoldDB" id="A0A5M3X1Q3"/>
<dbReference type="GO" id="GO:0050661">
    <property type="term" value="F:NADP binding"/>
    <property type="evidence" value="ECO:0007669"/>
    <property type="project" value="InterPro"/>
</dbReference>
<comment type="caution">
    <text evidence="7">The sequence shown here is derived from an EMBL/GenBank/DDBJ whole genome shotgun (WGS) entry which is preliminary data.</text>
</comment>
<dbReference type="PANTHER" id="PTHR43060">
    <property type="entry name" value="3-HYDROXYISOBUTYRATE DEHYDROGENASE-LIKE 1, MITOCHONDRIAL-RELATED"/>
    <property type="match status" value="1"/>
</dbReference>
<sequence length="290" mass="29311">MRIGWIGTGLMGAPMVARLVAAGHQVTVHNRTPARAEPLLALGAGWAGSIAAAARDRDVVITMLPFPADVEAAYLGPDGILANASPGTIAVDMSTSSPALARRLADITGGSVLDAPVSGGPAGAQSGALSIFVGGAADAFERVRPVFEVLGSTVVHHGPAGAGQAAKLVNQALVANVTLGICEAYAVAEAAGLDPARVHESVRVGVAGSPLLDFAWPRLSNGDLEPGFKVAHLAKDLGLALDEVGDARRLPGTSLVRELCQAVIDALGGDRGTQALISQTQPALPSEGQR</sequence>
<feature type="domain" description="3-hydroxyisobutyrate dehydrogenase-like NAD-binding" evidence="6">
    <location>
        <begin position="161"/>
        <end position="278"/>
    </location>
</feature>
<dbReference type="EMBL" id="BLAE01000081">
    <property type="protein sequence ID" value="GES15657.1"/>
    <property type="molecule type" value="Genomic_DNA"/>
</dbReference>
<dbReference type="InterPro" id="IPR008927">
    <property type="entry name" value="6-PGluconate_DH-like_C_sf"/>
</dbReference>
<dbReference type="Pfam" id="PF14833">
    <property type="entry name" value="NAD_binding_11"/>
    <property type="match status" value="1"/>
</dbReference>
<protein>
    <submittedName>
        <fullName evidence="7">Oxidoreductase</fullName>
    </submittedName>
</protein>
<evidence type="ECO:0000256" key="3">
    <source>
        <dbReference type="ARBA" id="ARBA00023027"/>
    </source>
</evidence>
<dbReference type="InterPro" id="IPR029154">
    <property type="entry name" value="HIBADH-like_NADP-bd"/>
</dbReference>
<evidence type="ECO:0000256" key="4">
    <source>
        <dbReference type="PIRSR" id="PIRSR000103-1"/>
    </source>
</evidence>
<proteinExistence type="inferred from homology"/>
<dbReference type="InterPro" id="IPR036291">
    <property type="entry name" value="NAD(P)-bd_dom_sf"/>
</dbReference>
<evidence type="ECO:0000259" key="5">
    <source>
        <dbReference type="Pfam" id="PF03446"/>
    </source>
</evidence>